<dbReference type="EMBL" id="MFYX01000040">
    <property type="protein sequence ID" value="OGK06077.1"/>
    <property type="molecule type" value="Genomic_DNA"/>
</dbReference>
<reference evidence="1 2" key="1">
    <citation type="journal article" date="2016" name="Nat. Commun.">
        <title>Thousands of microbial genomes shed light on interconnected biogeochemical processes in an aquifer system.</title>
        <authorList>
            <person name="Anantharaman K."/>
            <person name="Brown C.T."/>
            <person name="Hug L.A."/>
            <person name="Sharon I."/>
            <person name="Castelle C.J."/>
            <person name="Probst A.J."/>
            <person name="Thomas B.C."/>
            <person name="Singh A."/>
            <person name="Wilkins M.J."/>
            <person name="Karaoz U."/>
            <person name="Brodie E.L."/>
            <person name="Williams K.H."/>
            <person name="Hubbard S.S."/>
            <person name="Banfield J.F."/>
        </authorList>
    </citation>
    <scope>NUCLEOTIDE SEQUENCE [LARGE SCALE GENOMIC DNA]</scope>
</reference>
<name>A0A1F7FHW7_UNCRA</name>
<sequence>MSAPSEIYTDQLVKVQSGERLATTPEPNSAPDGVTCLREARGRGYRAATQVKGLSPEMLHCSGSRRFSYARKAIIPYPFWQGYGNPAGSETVARYQTEGMGTREARYAPYRVRVTKPNKGKVSQMAYRVSDQFILVMKQGNACGAKGLAGKSFFGGTTLSVPGDGIASRVSADVTCAFGGETFLKSRMREEQPTRLQSSW</sequence>
<accession>A0A1F7FHW7</accession>
<evidence type="ECO:0000313" key="2">
    <source>
        <dbReference type="Proteomes" id="UP000179243"/>
    </source>
</evidence>
<protein>
    <submittedName>
        <fullName evidence="1">Uncharacterized protein</fullName>
    </submittedName>
</protein>
<proteinExistence type="predicted"/>
<gene>
    <name evidence="1" type="ORF">A2519_06080</name>
</gene>
<comment type="caution">
    <text evidence="1">The sequence shown here is derived from an EMBL/GenBank/DDBJ whole genome shotgun (WGS) entry which is preliminary data.</text>
</comment>
<dbReference type="Proteomes" id="UP000179243">
    <property type="component" value="Unassembled WGS sequence"/>
</dbReference>
<evidence type="ECO:0000313" key="1">
    <source>
        <dbReference type="EMBL" id="OGK06077.1"/>
    </source>
</evidence>
<dbReference type="AlphaFoldDB" id="A0A1F7FHW7"/>
<organism evidence="1 2">
    <name type="scientific">Candidatus Raymondbacteria bacterium RIFOXYD12_FULL_49_13</name>
    <dbReference type="NCBI Taxonomy" id="1817890"/>
    <lineage>
        <taxon>Bacteria</taxon>
        <taxon>Raymondiibacteriota</taxon>
    </lineage>
</organism>